<keyword evidence="6 7" id="KW-0472">Membrane</keyword>
<dbReference type="Pfam" id="PF00528">
    <property type="entry name" value="BPD_transp_1"/>
    <property type="match status" value="1"/>
</dbReference>
<evidence type="ECO:0000313" key="11">
    <source>
        <dbReference type="Proteomes" id="UP000184386"/>
    </source>
</evidence>
<feature type="coiled-coil region" evidence="8">
    <location>
        <begin position="226"/>
        <end position="253"/>
    </location>
</feature>
<keyword evidence="3" id="KW-1003">Cell membrane</keyword>
<evidence type="ECO:0000256" key="8">
    <source>
        <dbReference type="SAM" id="Coils"/>
    </source>
</evidence>
<accession>A0A1M6TVV7</accession>
<keyword evidence="4 7" id="KW-0812">Transmembrane</keyword>
<dbReference type="STRING" id="1121322.SAMN02745136_02892"/>
<dbReference type="GO" id="GO:0005886">
    <property type="term" value="C:plasma membrane"/>
    <property type="evidence" value="ECO:0007669"/>
    <property type="project" value="UniProtKB-SubCell"/>
</dbReference>
<evidence type="ECO:0000313" key="10">
    <source>
        <dbReference type="EMBL" id="SHK61024.1"/>
    </source>
</evidence>
<dbReference type="InterPro" id="IPR000515">
    <property type="entry name" value="MetI-like"/>
</dbReference>
<feature type="transmembrane region" description="Helical" evidence="7">
    <location>
        <begin position="12"/>
        <end position="33"/>
    </location>
</feature>
<dbReference type="PANTHER" id="PTHR43744:SF9">
    <property type="entry name" value="POLYGALACTURONAN_RHAMNOGALACTURONAN TRANSPORT SYSTEM PERMEASE PROTEIN YTCP"/>
    <property type="match status" value="1"/>
</dbReference>
<protein>
    <submittedName>
        <fullName evidence="10">Putative aldouronate transport system permease protein</fullName>
    </submittedName>
</protein>
<proteinExistence type="inferred from homology"/>
<dbReference type="CDD" id="cd06261">
    <property type="entry name" value="TM_PBP2"/>
    <property type="match status" value="1"/>
</dbReference>
<keyword evidence="5 7" id="KW-1133">Transmembrane helix</keyword>
<feature type="transmembrane region" description="Helical" evidence="7">
    <location>
        <begin position="193"/>
        <end position="210"/>
    </location>
</feature>
<feature type="domain" description="ABC transmembrane type-1" evidence="9">
    <location>
        <begin position="74"/>
        <end position="284"/>
    </location>
</feature>
<evidence type="ECO:0000259" key="9">
    <source>
        <dbReference type="PROSITE" id="PS50928"/>
    </source>
</evidence>
<dbReference type="RefSeq" id="WP_073277127.1">
    <property type="nucleotide sequence ID" value="NZ_FRAC01000014.1"/>
</dbReference>
<evidence type="ECO:0000256" key="4">
    <source>
        <dbReference type="ARBA" id="ARBA00022692"/>
    </source>
</evidence>
<dbReference type="Proteomes" id="UP000184386">
    <property type="component" value="Unassembled WGS sequence"/>
</dbReference>
<feature type="transmembrane region" description="Helical" evidence="7">
    <location>
        <begin position="141"/>
        <end position="158"/>
    </location>
</feature>
<evidence type="ECO:0000256" key="7">
    <source>
        <dbReference type="RuleBase" id="RU363032"/>
    </source>
</evidence>
<sequence length="299" mass="32865">MKTKEARIYDTFGHLIMTILSLLAIIPIILMVISSATDNASLLQNGYSFFPEKWSLFAYEWVFKSNSSVVMRAYGMSFLLTAVGVTSSLVITTLLAYGLSKKGLPLRGLLTFLVFFTMLFNGGLVPTYINYTNIFHVKDTFAGLLVPGLLMNAFNVLLMKSYFVTGVPDEILEAAYIDGAGEFKTMYSVALPMAKPIIATIGMFVGIAYWNDWNNGYIYLVKNTDLYSIQNLLNRLMQNIQALSQNASSLTNASQGLAQIPTATVRMAMATLGILPVVAIYPFIQKNFVKGITLGGVKG</sequence>
<comment type="similarity">
    <text evidence="7">Belongs to the binding-protein-dependent transport system permease family.</text>
</comment>
<feature type="transmembrane region" description="Helical" evidence="7">
    <location>
        <begin position="263"/>
        <end position="284"/>
    </location>
</feature>
<evidence type="ECO:0000256" key="1">
    <source>
        <dbReference type="ARBA" id="ARBA00004651"/>
    </source>
</evidence>
<dbReference type="OrthoDB" id="157184at2"/>
<dbReference type="Gene3D" id="1.10.3720.10">
    <property type="entry name" value="MetI-like"/>
    <property type="match status" value="1"/>
</dbReference>
<name>A0A1M6TVV7_9FIRM</name>
<evidence type="ECO:0000256" key="2">
    <source>
        <dbReference type="ARBA" id="ARBA00022448"/>
    </source>
</evidence>
<keyword evidence="8" id="KW-0175">Coiled coil</keyword>
<evidence type="ECO:0000256" key="6">
    <source>
        <dbReference type="ARBA" id="ARBA00023136"/>
    </source>
</evidence>
<feature type="transmembrane region" description="Helical" evidence="7">
    <location>
        <begin position="109"/>
        <end position="129"/>
    </location>
</feature>
<keyword evidence="2 7" id="KW-0813">Transport</keyword>
<dbReference type="InterPro" id="IPR035906">
    <property type="entry name" value="MetI-like_sf"/>
</dbReference>
<dbReference type="PANTHER" id="PTHR43744">
    <property type="entry name" value="ABC TRANSPORTER PERMEASE PROTEIN MG189-RELATED-RELATED"/>
    <property type="match status" value="1"/>
</dbReference>
<keyword evidence="11" id="KW-1185">Reference proteome</keyword>
<feature type="transmembrane region" description="Helical" evidence="7">
    <location>
        <begin position="73"/>
        <end position="97"/>
    </location>
</feature>
<evidence type="ECO:0000256" key="5">
    <source>
        <dbReference type="ARBA" id="ARBA00022989"/>
    </source>
</evidence>
<gene>
    <name evidence="10" type="ORF">SAMN02745136_02892</name>
</gene>
<evidence type="ECO:0000256" key="3">
    <source>
        <dbReference type="ARBA" id="ARBA00022475"/>
    </source>
</evidence>
<comment type="subcellular location">
    <subcellularLocation>
        <location evidence="1 7">Cell membrane</location>
        <topology evidence="1 7">Multi-pass membrane protein</topology>
    </subcellularLocation>
</comment>
<dbReference type="PROSITE" id="PS50928">
    <property type="entry name" value="ABC_TM1"/>
    <property type="match status" value="1"/>
</dbReference>
<reference evidence="10 11" key="1">
    <citation type="submission" date="2016-11" db="EMBL/GenBank/DDBJ databases">
        <authorList>
            <person name="Jaros S."/>
            <person name="Januszkiewicz K."/>
            <person name="Wedrychowicz H."/>
        </authorList>
    </citation>
    <scope>NUCLEOTIDE SEQUENCE [LARGE SCALE GENOMIC DNA]</scope>
    <source>
        <strain evidence="10 11">DSM 15929</strain>
    </source>
</reference>
<dbReference type="EMBL" id="FRAC01000014">
    <property type="protein sequence ID" value="SHK61024.1"/>
    <property type="molecule type" value="Genomic_DNA"/>
</dbReference>
<dbReference type="GO" id="GO:0055085">
    <property type="term" value="P:transmembrane transport"/>
    <property type="evidence" value="ECO:0007669"/>
    <property type="project" value="InterPro"/>
</dbReference>
<dbReference type="AlphaFoldDB" id="A0A1M6TVV7"/>
<dbReference type="SUPFAM" id="SSF161098">
    <property type="entry name" value="MetI-like"/>
    <property type="match status" value="1"/>
</dbReference>
<organism evidence="10 11">
    <name type="scientific">Anaerocolumna jejuensis DSM 15929</name>
    <dbReference type="NCBI Taxonomy" id="1121322"/>
    <lineage>
        <taxon>Bacteria</taxon>
        <taxon>Bacillati</taxon>
        <taxon>Bacillota</taxon>
        <taxon>Clostridia</taxon>
        <taxon>Lachnospirales</taxon>
        <taxon>Lachnospiraceae</taxon>
        <taxon>Anaerocolumna</taxon>
    </lineage>
</organism>